<accession>A0A7S1HQL6</accession>
<feature type="compositionally biased region" description="Polar residues" evidence="1">
    <location>
        <begin position="39"/>
        <end position="48"/>
    </location>
</feature>
<dbReference type="EMBL" id="HBFZ01000973">
    <property type="protein sequence ID" value="CAD8987865.1"/>
    <property type="molecule type" value="Transcribed_RNA"/>
</dbReference>
<dbReference type="PANTHER" id="PTHR46732:SF5">
    <property type="entry name" value="ATP-DEPENDENT PROTEASE LA (LON) DOMAIN PROTEIN"/>
    <property type="match status" value="1"/>
</dbReference>
<proteinExistence type="predicted"/>
<dbReference type="Gene3D" id="2.30.130.40">
    <property type="entry name" value="LON domain-like"/>
    <property type="match status" value="1"/>
</dbReference>
<dbReference type="InterPro" id="IPR015947">
    <property type="entry name" value="PUA-like_sf"/>
</dbReference>
<feature type="domain" description="Lon N-terminal" evidence="2">
    <location>
        <begin position="95"/>
        <end position="371"/>
    </location>
</feature>
<name>A0A7S1HQL6_9EUKA</name>
<evidence type="ECO:0000256" key="1">
    <source>
        <dbReference type="SAM" id="MobiDB-lite"/>
    </source>
</evidence>
<organism evidence="3">
    <name type="scientific">Phaeocystis cordata</name>
    <dbReference type="NCBI Taxonomy" id="118079"/>
    <lineage>
        <taxon>Eukaryota</taxon>
        <taxon>Haptista</taxon>
        <taxon>Haptophyta</taxon>
        <taxon>Prymnesiophyceae</taxon>
        <taxon>Phaeocystales</taxon>
        <taxon>Phaeocystaceae</taxon>
        <taxon>Phaeocystis</taxon>
    </lineage>
</organism>
<protein>
    <recommendedName>
        <fullName evidence="2">Lon N-terminal domain-containing protein</fullName>
    </recommendedName>
</protein>
<evidence type="ECO:0000259" key="2">
    <source>
        <dbReference type="Pfam" id="PF02190"/>
    </source>
</evidence>
<dbReference type="Pfam" id="PF02190">
    <property type="entry name" value="LON_substr_bdg"/>
    <property type="match status" value="1"/>
</dbReference>
<sequence>MSGSHCQQMRVGVRRPQAACSLRATPRSAVVRASPSRSLLRQTSSSGSRKVARHALMEPESRKATGNNTGSSSSTDNVGKALARGDKGVLTLNRVPVLYTSSVLLPTEEDTFHVEDPHYVDMFESVGVSGVFAHCLHGVSAPEAMRINENAFDRVTMRGPGISVGCLAKVTKIEHLSGGMKVSFKCVRRCNLVKYHGVERSIFPLVDVAWQDDTDLEEVIVRESRTEAAAQYIQYVSEAEQTLWSCLVEIERLEKALGHTQCALPDSLLEVAPPEAKNKFPSRAVAEMKIWLGAVDKKRPPSVNANVARDRLQGKEGKKMTPYEEIGEKSYKFTRQELFSFAAAALVAERTEERIALLASNSTKAKLEWALSAAKPYMEQLRTEATMYSAFNNRS</sequence>
<dbReference type="InterPro" id="IPR003111">
    <property type="entry name" value="Lon_prtase_N"/>
</dbReference>
<feature type="region of interest" description="Disordered" evidence="1">
    <location>
        <begin position="1"/>
        <end position="80"/>
    </location>
</feature>
<dbReference type="SUPFAM" id="SSF88697">
    <property type="entry name" value="PUA domain-like"/>
    <property type="match status" value="1"/>
</dbReference>
<dbReference type="InterPro" id="IPR046336">
    <property type="entry name" value="Lon_prtase_N_sf"/>
</dbReference>
<reference evidence="3" key="1">
    <citation type="submission" date="2021-01" db="EMBL/GenBank/DDBJ databases">
        <authorList>
            <person name="Corre E."/>
            <person name="Pelletier E."/>
            <person name="Niang G."/>
            <person name="Scheremetjew M."/>
            <person name="Finn R."/>
            <person name="Kale V."/>
            <person name="Holt S."/>
            <person name="Cochrane G."/>
            <person name="Meng A."/>
            <person name="Brown T."/>
            <person name="Cohen L."/>
        </authorList>
    </citation>
    <scope>NUCLEOTIDE SEQUENCE</scope>
    <source>
        <strain evidence="3">RCC1383</strain>
    </source>
</reference>
<feature type="compositionally biased region" description="Low complexity" evidence="1">
    <location>
        <begin position="26"/>
        <end position="38"/>
    </location>
</feature>
<evidence type="ECO:0000313" key="3">
    <source>
        <dbReference type="EMBL" id="CAD8987865.1"/>
    </source>
</evidence>
<gene>
    <name evidence="3" type="ORF">PCOR1465_LOCUS649</name>
</gene>
<dbReference type="AlphaFoldDB" id="A0A7S1HQL6"/>
<dbReference type="PANTHER" id="PTHR46732">
    <property type="entry name" value="ATP-DEPENDENT PROTEASE LA (LON) DOMAIN PROTEIN"/>
    <property type="match status" value="1"/>
</dbReference>
<feature type="compositionally biased region" description="Low complexity" evidence="1">
    <location>
        <begin position="65"/>
        <end position="79"/>
    </location>
</feature>